<dbReference type="InterPro" id="IPR036873">
    <property type="entry name" value="Rhodanese-like_dom_sf"/>
</dbReference>
<evidence type="ECO:0000313" key="5">
    <source>
        <dbReference type="Proteomes" id="UP000038009"/>
    </source>
</evidence>
<dbReference type="PANTHER" id="PTHR43084">
    <property type="entry name" value="PERSULFIDE DIOXYGENASE ETHE1"/>
    <property type="match status" value="1"/>
</dbReference>
<keyword evidence="5" id="KW-1185">Reference proteome</keyword>
<dbReference type="Gene3D" id="3.60.15.10">
    <property type="entry name" value="Ribonuclease Z/Hydroxyacylglutathione hydrolase-like"/>
    <property type="match status" value="1"/>
</dbReference>
<dbReference type="GO" id="GO:0070813">
    <property type="term" value="P:hydrogen sulfide metabolic process"/>
    <property type="evidence" value="ECO:0007669"/>
    <property type="project" value="TreeGrafter"/>
</dbReference>
<accession>C6K3V6</accession>
<feature type="region of interest" description="Disordered" evidence="1">
    <location>
        <begin position="846"/>
        <end position="871"/>
    </location>
</feature>
<dbReference type="OMA" id="AELWLQC"/>
<proteinExistence type="predicted"/>
<dbReference type="GO" id="GO:0050313">
    <property type="term" value="F:sulfur dioxygenase activity"/>
    <property type="evidence" value="ECO:0007669"/>
    <property type="project" value="TreeGrafter"/>
</dbReference>
<dbReference type="CDD" id="cd00158">
    <property type="entry name" value="RHOD"/>
    <property type="match status" value="1"/>
</dbReference>
<dbReference type="InterPro" id="IPR036866">
    <property type="entry name" value="RibonucZ/Hydroxyglut_hydro"/>
</dbReference>
<evidence type="ECO:0000256" key="1">
    <source>
        <dbReference type="SAM" id="MobiDB-lite"/>
    </source>
</evidence>
<reference evidence="4 5" key="2">
    <citation type="journal article" date="2015" name="PLoS Pathog.">
        <title>Leptomonas seymouri: Adaptations to the Dixenous Life Cycle Analyzed by Genome Sequencing, Transcriptome Profiling and Co-infection with Leishmania donovani.</title>
        <authorList>
            <person name="Kraeva N."/>
            <person name="Butenko A."/>
            <person name="Hlavacova J."/>
            <person name="Kostygov A."/>
            <person name="Myskova J."/>
            <person name="Grybchuk D."/>
            <person name="Lestinova T."/>
            <person name="Votypka J."/>
            <person name="Volf P."/>
            <person name="Opperdoes F."/>
            <person name="Flegontov P."/>
            <person name="Lukes J."/>
            <person name="Yurchenko V."/>
        </authorList>
    </citation>
    <scope>NUCLEOTIDE SEQUENCE [LARGE SCALE GENOMIC DNA]</scope>
    <source>
        <strain evidence="4 5">ATCC 30220</strain>
    </source>
</reference>
<dbReference type="SUPFAM" id="SSF56281">
    <property type="entry name" value="Metallo-hydrolase/oxidoreductase"/>
    <property type="match status" value="1"/>
</dbReference>
<reference evidence="3" key="1">
    <citation type="submission" date="2009-05" db="EMBL/GenBank/DDBJ databases">
        <title>The evolution of amastin surface glycoproteins in trypanosomatid parasites.</title>
        <authorList>
            <person name="Jackson A.P."/>
        </authorList>
    </citation>
    <scope>NUCLEOTIDE SEQUENCE</scope>
    <source>
        <strain evidence="3">ATCC 30220</strain>
    </source>
</reference>
<dbReference type="EMBL" id="LJSK01000178">
    <property type="protein sequence ID" value="KPI85584.1"/>
    <property type="molecule type" value="Genomic_DNA"/>
</dbReference>
<dbReference type="Proteomes" id="UP000038009">
    <property type="component" value="Unassembled WGS sequence"/>
</dbReference>
<evidence type="ECO:0000313" key="3">
    <source>
        <dbReference type="EMBL" id="ACS87895.1"/>
    </source>
</evidence>
<dbReference type="OrthoDB" id="449487at2759"/>
<organism evidence="3">
    <name type="scientific">Leptomonas seymouri</name>
    <dbReference type="NCBI Taxonomy" id="5684"/>
    <lineage>
        <taxon>Eukaryota</taxon>
        <taxon>Discoba</taxon>
        <taxon>Euglenozoa</taxon>
        <taxon>Kinetoplastea</taxon>
        <taxon>Metakinetoplastina</taxon>
        <taxon>Trypanosomatida</taxon>
        <taxon>Trypanosomatidae</taxon>
        <taxon>Leishmaniinae</taxon>
        <taxon>Leptomonas</taxon>
    </lineage>
</organism>
<feature type="region of interest" description="Disordered" evidence="1">
    <location>
        <begin position="468"/>
        <end position="499"/>
    </location>
</feature>
<gene>
    <name evidence="4" type="ORF">ABL78_5359</name>
    <name evidence="3" type="ORF">LSFL1J6_06</name>
</gene>
<dbReference type="EMBL" id="GQ153669">
    <property type="protein sequence ID" value="ACS87895.1"/>
    <property type="molecule type" value="Genomic_DNA"/>
</dbReference>
<evidence type="ECO:0000259" key="2">
    <source>
        <dbReference type="PROSITE" id="PS50206"/>
    </source>
</evidence>
<name>C6K3V6_LEPSE</name>
<dbReference type="AlphaFoldDB" id="C6K3V6"/>
<feature type="compositionally biased region" description="Basic and acidic residues" evidence="1">
    <location>
        <begin position="469"/>
        <end position="481"/>
    </location>
</feature>
<protein>
    <recommendedName>
        <fullName evidence="2">Rhodanese domain-containing protein</fullName>
    </recommendedName>
</protein>
<sequence length="972" mass="105167">MAQRSAVNAAGERQPLRGPPFHPVLIEVAGYMEDQIVQDVTQRLRRYRNRYSPLLRCMFTLVATAVPEARLFGDEHVLVAANADGNRSDGVGHPAVKNVVPLFAAPRCAVSVNKTYPLVRRFYPSLSPQMGINDNVANVSAVSASPSPVSPTGTLLGESETPTSALSLPWVDGSVSGGLSNAAATVAACHERVVRQLEEFMSYHFLPFAMTHNTPSPSIDTTNGEASRNASAFLSAECTFVLRHYVNEASRTSSFLFADPYHAPCVASDADGVGAAVLPAVLIDPREEQVEAYLADIAALGATLSCILFTHCYVDGSSGLPTLAAHFPAARVVSGLPLAPAGTRRSIPISSYLSLCTVAIPAFSPECLLVEVRANSTLVGLCTGVLWSTDAAPRWDLLQWSTYPAAQPAKRFTGVASCLENGVEEEGGSSPYGGGDKDVALAHTHRVLKEFFFEPYLAPLYNSVANTQARDRPGKSSRAEGDEVSDENDNAVPQVEEQSRSEVEALQRVVLFPAHGGYSNVTNQLDLYWAAHLGDLCRMKHSRTVISTLATSADVFVKYSKRLPKLPHPPLFDASRVFHLRQLLSFMSAEQSAGCVAQLPADMQRALGNSFNPFSATAAGSDGSDGSDGGFSCTKPQALTSFVNVVDVRDAKDYHVLHLSGSVNVPMSFPGVAYGARRAELWLQCVLMPYQPILVLCAATSQRAEVQRRMSSLSPGCVVVVFTLEDLPHLPLEAKQHQSMSTRRATSSESAPWREFYCERPKGLPAETPIPQGLVWVQHAEAFTRLTTYEHLVAIEPSDTRAVLDVRTPYEFKNGSHQHSVHVELSELCTMAVGDAIEASYALSPEQAHSNHQNSVLKSTTGRQTNAEGVPWHVGSSPRLADVYMEKIHTTALLAGLPIVRQETSLSDVVIYCAGGYRSLIAASLLQRAMEMSTNPAWRSLHIADVSGGAFQIMTQRPDLWRVKDRSIICIS</sequence>
<feature type="compositionally biased region" description="Polar residues" evidence="1">
    <location>
        <begin position="847"/>
        <end position="867"/>
    </location>
</feature>
<dbReference type="SUPFAM" id="SSF52821">
    <property type="entry name" value="Rhodanese/Cell cycle control phosphatase"/>
    <property type="match status" value="2"/>
</dbReference>
<dbReference type="PANTHER" id="PTHR43084:SF1">
    <property type="entry name" value="PERSULFIDE DIOXYGENASE ETHE1, MITOCHONDRIAL"/>
    <property type="match status" value="1"/>
</dbReference>
<dbReference type="VEuPathDB" id="TriTrypDB:Lsey_0178_0110"/>
<dbReference type="InterPro" id="IPR001763">
    <property type="entry name" value="Rhodanese-like_dom"/>
</dbReference>
<dbReference type="InterPro" id="IPR051682">
    <property type="entry name" value="Mito_Persulfide_Diox"/>
</dbReference>
<dbReference type="Gene3D" id="3.40.250.10">
    <property type="entry name" value="Rhodanese-like domain"/>
    <property type="match status" value="2"/>
</dbReference>
<dbReference type="GO" id="GO:0006749">
    <property type="term" value="P:glutathione metabolic process"/>
    <property type="evidence" value="ECO:0007669"/>
    <property type="project" value="TreeGrafter"/>
</dbReference>
<feature type="domain" description="Rhodanese" evidence="2">
    <location>
        <begin position="797"/>
        <end position="929"/>
    </location>
</feature>
<evidence type="ECO:0000313" key="4">
    <source>
        <dbReference type="EMBL" id="KPI85584.1"/>
    </source>
</evidence>
<dbReference type="PROSITE" id="PS50206">
    <property type="entry name" value="RHODANESE_3"/>
    <property type="match status" value="2"/>
</dbReference>
<feature type="domain" description="Rhodanese" evidence="2">
    <location>
        <begin position="639"/>
        <end position="668"/>
    </location>
</feature>